<accession>A0ABN3WMK4</accession>
<name>A0ABN3WMK4_STRTU</name>
<keyword evidence="3" id="KW-1185">Reference proteome</keyword>
<evidence type="ECO:0000313" key="2">
    <source>
        <dbReference type="EMBL" id="GAA2919700.1"/>
    </source>
</evidence>
<keyword evidence="1" id="KW-0472">Membrane</keyword>
<proteinExistence type="predicted"/>
<evidence type="ECO:0000313" key="3">
    <source>
        <dbReference type="Proteomes" id="UP001501102"/>
    </source>
</evidence>
<dbReference type="EMBL" id="BAAAXZ010000056">
    <property type="protein sequence ID" value="GAA2919700.1"/>
    <property type="molecule type" value="Genomic_DNA"/>
</dbReference>
<keyword evidence="1" id="KW-1133">Transmembrane helix</keyword>
<keyword evidence="1" id="KW-0812">Transmembrane</keyword>
<feature type="transmembrane region" description="Helical" evidence="1">
    <location>
        <begin position="34"/>
        <end position="54"/>
    </location>
</feature>
<sequence length="73" mass="7241">MGKAVAFIACLALGAVCGYYGPLAFVDLVRTGSYGSALVDVVALAGFLAAAWIVQIRPSIVIPAGCLGIGAGI</sequence>
<reference evidence="2 3" key="1">
    <citation type="journal article" date="2019" name="Int. J. Syst. Evol. Microbiol.">
        <title>The Global Catalogue of Microorganisms (GCM) 10K type strain sequencing project: providing services to taxonomists for standard genome sequencing and annotation.</title>
        <authorList>
            <consortium name="The Broad Institute Genomics Platform"/>
            <consortium name="The Broad Institute Genome Sequencing Center for Infectious Disease"/>
            <person name="Wu L."/>
            <person name="Ma J."/>
        </authorList>
    </citation>
    <scope>NUCLEOTIDE SEQUENCE [LARGE SCALE GENOMIC DNA]</scope>
    <source>
        <strain evidence="2 3">JCM 4087</strain>
    </source>
</reference>
<comment type="caution">
    <text evidence="2">The sequence shown here is derived from an EMBL/GenBank/DDBJ whole genome shotgun (WGS) entry which is preliminary data.</text>
</comment>
<organism evidence="2 3">
    <name type="scientific">Streptomyces thioluteus</name>
    <dbReference type="NCBI Taxonomy" id="66431"/>
    <lineage>
        <taxon>Bacteria</taxon>
        <taxon>Bacillati</taxon>
        <taxon>Actinomycetota</taxon>
        <taxon>Actinomycetes</taxon>
        <taxon>Kitasatosporales</taxon>
        <taxon>Streptomycetaceae</taxon>
        <taxon>Streptomyces</taxon>
    </lineage>
</organism>
<dbReference type="Proteomes" id="UP001501102">
    <property type="component" value="Unassembled WGS sequence"/>
</dbReference>
<gene>
    <name evidence="2" type="ORF">GCM10020221_14960</name>
</gene>
<protein>
    <submittedName>
        <fullName evidence="2">Uncharacterized protein</fullName>
    </submittedName>
</protein>
<evidence type="ECO:0000256" key="1">
    <source>
        <dbReference type="SAM" id="Phobius"/>
    </source>
</evidence>